<accession>A0A7C3LTQ7</accession>
<gene>
    <name evidence="6" type="primary">dabA</name>
    <name evidence="7" type="ORF">ENX03_02140</name>
</gene>
<dbReference type="PANTHER" id="PTHR38344">
    <property type="entry name" value="UPF0753 PROTEIN AQ_863"/>
    <property type="match status" value="1"/>
</dbReference>
<evidence type="ECO:0000256" key="4">
    <source>
        <dbReference type="ARBA" id="ARBA00022833"/>
    </source>
</evidence>
<comment type="cofactor">
    <cofactor evidence="6">
        <name>Zn(2+)</name>
        <dbReference type="ChEBI" id="CHEBI:29105"/>
    </cofactor>
</comment>
<evidence type="ECO:0000256" key="5">
    <source>
        <dbReference type="ARBA" id="ARBA00023136"/>
    </source>
</evidence>
<dbReference type="EMBL" id="DTMM01000040">
    <property type="protein sequence ID" value="HFT92741.1"/>
    <property type="molecule type" value="Genomic_DNA"/>
</dbReference>
<reference evidence="7" key="1">
    <citation type="journal article" date="2020" name="mSystems">
        <title>Genome- and Community-Level Interaction Insights into Carbon Utilization and Element Cycling Functions of Hydrothermarchaeota in Hydrothermal Sediment.</title>
        <authorList>
            <person name="Zhou Z."/>
            <person name="Liu Y."/>
            <person name="Xu W."/>
            <person name="Pan J."/>
            <person name="Luo Z.H."/>
            <person name="Li M."/>
        </authorList>
    </citation>
    <scope>NUCLEOTIDE SEQUENCE [LARGE SCALE GENOMIC DNA]</scope>
    <source>
        <strain evidence="7">SpSt-902</strain>
    </source>
</reference>
<dbReference type="GO" id="GO:0008270">
    <property type="term" value="F:zinc ion binding"/>
    <property type="evidence" value="ECO:0007669"/>
    <property type="project" value="UniProtKB-UniRule"/>
</dbReference>
<evidence type="ECO:0000313" key="7">
    <source>
        <dbReference type="EMBL" id="HFT92741.1"/>
    </source>
</evidence>
<name>A0A7C3LTQ7_9BACT</name>
<feature type="binding site" evidence="6">
    <location>
        <position position="280"/>
    </location>
    <ligand>
        <name>Zn(2+)</name>
        <dbReference type="ChEBI" id="CHEBI:29105"/>
    </ligand>
</feature>
<keyword evidence="4 6" id="KW-0862">Zinc</keyword>
<comment type="similarity">
    <text evidence="6">Belongs to the inorganic carbon transporter (TC 9.A.2) DabA family.</text>
</comment>
<feature type="binding site" evidence="6">
    <location>
        <position position="466"/>
    </location>
    <ligand>
        <name>Zn(2+)</name>
        <dbReference type="ChEBI" id="CHEBI:29105"/>
    </ligand>
</feature>
<evidence type="ECO:0000256" key="3">
    <source>
        <dbReference type="ARBA" id="ARBA00022723"/>
    </source>
</evidence>
<feature type="binding site" evidence="6">
    <location>
        <position position="282"/>
    </location>
    <ligand>
        <name>Zn(2+)</name>
        <dbReference type="ChEBI" id="CHEBI:29105"/>
    </ligand>
</feature>
<dbReference type="GO" id="GO:0005886">
    <property type="term" value="C:plasma membrane"/>
    <property type="evidence" value="ECO:0007669"/>
    <property type="project" value="UniProtKB-SubCell"/>
</dbReference>
<keyword evidence="2 6" id="KW-1003">Cell membrane</keyword>
<dbReference type="Pfam" id="PF10070">
    <property type="entry name" value="DabA"/>
    <property type="match status" value="1"/>
</dbReference>
<organism evidence="7">
    <name type="scientific">Leptospirillum ferriphilum</name>
    <dbReference type="NCBI Taxonomy" id="178606"/>
    <lineage>
        <taxon>Bacteria</taxon>
        <taxon>Pseudomonadati</taxon>
        <taxon>Nitrospirota</taxon>
        <taxon>Nitrospiria</taxon>
        <taxon>Nitrospirales</taxon>
        <taxon>Nitrospiraceae</taxon>
        <taxon>Leptospirillum</taxon>
    </lineage>
</organism>
<dbReference type="PANTHER" id="PTHR38344:SF1">
    <property type="entry name" value="INORGANIC CARBON TRANSPORTER SUBUNIT DABA-RELATED"/>
    <property type="match status" value="1"/>
</dbReference>
<keyword evidence="3 6" id="KW-0479">Metal-binding</keyword>
<comment type="caution">
    <text evidence="7">The sequence shown here is derived from an EMBL/GenBank/DDBJ whole genome shotgun (WGS) entry which is preliminary data.</text>
</comment>
<proteinExistence type="inferred from homology"/>
<comment type="subunit">
    <text evidence="6">Forms a complex with DabB.</text>
</comment>
<evidence type="ECO:0000256" key="2">
    <source>
        <dbReference type="ARBA" id="ARBA00022475"/>
    </source>
</evidence>
<evidence type="ECO:0000256" key="1">
    <source>
        <dbReference type="ARBA" id="ARBA00022448"/>
    </source>
</evidence>
<comment type="subcellular location">
    <subcellularLocation>
        <location evidence="6">Cell membrane</location>
        <topology evidence="6">Peripheral membrane protein</topology>
    </subcellularLocation>
</comment>
<feature type="binding site" evidence="6">
    <location>
        <position position="481"/>
    </location>
    <ligand>
        <name>Zn(2+)</name>
        <dbReference type="ChEBI" id="CHEBI:29105"/>
    </ligand>
</feature>
<keyword evidence="1 6" id="KW-0813">Transport</keyword>
<protein>
    <recommendedName>
        <fullName evidence="6">Probable inorganic carbon transporter subunit DabA</fullName>
    </recommendedName>
</protein>
<evidence type="ECO:0000256" key="6">
    <source>
        <dbReference type="HAMAP-Rule" id="MF_01871"/>
    </source>
</evidence>
<sequence length="767" mass="86745">MSNTIGSHLHMPVHYYLEKIRDGQITLSDISEALQNQGSNLSAEDFLEAIKQHRERATPPDLLTDCAMKLDNQNWPSFVIERISHFCAGYFDEGQAYWSSPWSDQPLFRAWKEYAAIDFSPAIMGLKLFRERVRSIPDSPEETIVHCIQTLNIPLESLERYFFALLSSVGGWASWARYQNWQAGLEKKNDNTPLQILSIRLAWEYLLLESWPNTSLREKWTQTLPAWETLDAPDSSIPPDGMILQDAHETSYRKTLFNMISSTEPLEEKDLRPDFQAAFCIDVRSEIIRRAIESLAPNGQTLGFAGFFGVPLEFLPFASATGKKHLPILFPPSYRIQELPVGIPPDTVEQWAMIRRRNVRLSKTWKIFKTSPASCFSYVESFGLFSFLTLVSNSLGWSRPAPHPDKKGLRQEQSEKLAPVIDDNLPDPSGKNTGIPLSDRARLGTFILKNMGLTRNFARLVLLVGHGSTTTNNPQATGLDCGACGGQTGEVSARIAAALLNDPETRRILAAEKQVVIPDDTVFLPALHDTTTDQIRLFDTGQLPDGYRAELRSLEKILEEAGQRARQEKAPTLGLHAKSHWSIMKNLQKRTRDWAQTRPEWGLGRNAAFIAAPRIRTRALNLDGRVFLHEYDWRQDPDFSTLELIISAPLVVANWINMQYFASTVDNERYGSGNKVLHNVVGGSIGVLEGNGGDLRQGLSIQSIHDGQRWIHDPLRLHALLEAPFEPIRQILKKHDNIRNLVQNEWILLYRLDDTGKTYRILPSLLN</sequence>
<dbReference type="HAMAP" id="MF_01871">
    <property type="entry name" value="DabA"/>
    <property type="match status" value="1"/>
</dbReference>
<keyword evidence="5 6" id="KW-0472">Membrane</keyword>
<dbReference type="AlphaFoldDB" id="A0A7C3LTQ7"/>
<comment type="function">
    <text evidence="6">Part of an energy-coupled inorganic carbon pump.</text>
</comment>
<dbReference type="InterPro" id="IPR018752">
    <property type="entry name" value="DabA"/>
</dbReference>